<reference evidence="1" key="1">
    <citation type="journal article" date="2015" name="Nature">
        <title>Complex archaea that bridge the gap between prokaryotes and eukaryotes.</title>
        <authorList>
            <person name="Spang A."/>
            <person name="Saw J.H."/>
            <person name="Jorgensen S.L."/>
            <person name="Zaremba-Niedzwiedzka K."/>
            <person name="Martijn J."/>
            <person name="Lind A.E."/>
            <person name="van Eijk R."/>
            <person name="Schleper C."/>
            <person name="Guy L."/>
            <person name="Ettema T.J."/>
        </authorList>
    </citation>
    <scope>NUCLEOTIDE SEQUENCE</scope>
</reference>
<sequence length="89" mass="10336">MTFSLPLILLLIQYCPWYIPSVPVFILPTTEYEVLVEEINPDLKNTLGFAYFKNGVVKQEDCKIVLKDTAHLEVICHEYKHCVVGLWHD</sequence>
<name>A0A0F9KL18_9ZZZZ</name>
<comment type="caution">
    <text evidence="1">The sequence shown here is derived from an EMBL/GenBank/DDBJ whole genome shotgun (WGS) entry which is preliminary data.</text>
</comment>
<protein>
    <submittedName>
        <fullName evidence="1">Uncharacterized protein</fullName>
    </submittedName>
</protein>
<proteinExistence type="predicted"/>
<accession>A0A0F9KL18</accession>
<dbReference type="EMBL" id="LAZR01014779">
    <property type="protein sequence ID" value="KKM15985.1"/>
    <property type="molecule type" value="Genomic_DNA"/>
</dbReference>
<organism evidence="1">
    <name type="scientific">marine sediment metagenome</name>
    <dbReference type="NCBI Taxonomy" id="412755"/>
    <lineage>
        <taxon>unclassified sequences</taxon>
        <taxon>metagenomes</taxon>
        <taxon>ecological metagenomes</taxon>
    </lineage>
</organism>
<evidence type="ECO:0000313" key="1">
    <source>
        <dbReference type="EMBL" id="KKM15985.1"/>
    </source>
</evidence>
<gene>
    <name evidence="1" type="ORF">LCGC14_1690450</name>
</gene>
<dbReference type="AlphaFoldDB" id="A0A0F9KL18"/>